<reference evidence="1 2" key="1">
    <citation type="journal article" date="2022" name="DNA Res.">
        <title>Chromosomal-level genome assembly of the orchid tree Bauhinia variegata (Leguminosae; Cercidoideae) supports the allotetraploid origin hypothesis of Bauhinia.</title>
        <authorList>
            <person name="Zhong Y."/>
            <person name="Chen Y."/>
            <person name="Zheng D."/>
            <person name="Pang J."/>
            <person name="Liu Y."/>
            <person name="Luo S."/>
            <person name="Meng S."/>
            <person name="Qian L."/>
            <person name="Wei D."/>
            <person name="Dai S."/>
            <person name="Zhou R."/>
        </authorList>
    </citation>
    <scope>NUCLEOTIDE SEQUENCE [LARGE SCALE GENOMIC DNA]</scope>
    <source>
        <strain evidence="1">BV-YZ2020</strain>
    </source>
</reference>
<name>A0ACB9PMQ0_BAUVA</name>
<evidence type="ECO:0000313" key="2">
    <source>
        <dbReference type="Proteomes" id="UP000828941"/>
    </source>
</evidence>
<organism evidence="1 2">
    <name type="scientific">Bauhinia variegata</name>
    <name type="common">Purple orchid tree</name>
    <name type="synonym">Phanera variegata</name>
    <dbReference type="NCBI Taxonomy" id="167791"/>
    <lineage>
        <taxon>Eukaryota</taxon>
        <taxon>Viridiplantae</taxon>
        <taxon>Streptophyta</taxon>
        <taxon>Embryophyta</taxon>
        <taxon>Tracheophyta</taxon>
        <taxon>Spermatophyta</taxon>
        <taxon>Magnoliopsida</taxon>
        <taxon>eudicotyledons</taxon>
        <taxon>Gunneridae</taxon>
        <taxon>Pentapetalae</taxon>
        <taxon>rosids</taxon>
        <taxon>fabids</taxon>
        <taxon>Fabales</taxon>
        <taxon>Fabaceae</taxon>
        <taxon>Cercidoideae</taxon>
        <taxon>Cercideae</taxon>
        <taxon>Bauhiniinae</taxon>
        <taxon>Bauhinia</taxon>
    </lineage>
</organism>
<dbReference type="Proteomes" id="UP000828941">
    <property type="component" value="Chromosome 4"/>
</dbReference>
<proteinExistence type="predicted"/>
<protein>
    <submittedName>
        <fullName evidence="1">Uncharacterized protein</fullName>
    </submittedName>
</protein>
<dbReference type="EMBL" id="CM039429">
    <property type="protein sequence ID" value="KAI4349713.1"/>
    <property type="molecule type" value="Genomic_DNA"/>
</dbReference>
<accession>A0ACB9PMQ0</accession>
<keyword evidence="2" id="KW-1185">Reference proteome</keyword>
<comment type="caution">
    <text evidence="1">The sequence shown here is derived from an EMBL/GenBank/DDBJ whole genome shotgun (WGS) entry which is preliminary data.</text>
</comment>
<sequence>MSESGHKGSRSSCSTTKLFGFPLILQEEEKYVKEEKRKFKCQYCRRVFINSQALGGHQNAHKRERQRARRFQFQRTLPPPAAAYLVRSLNQSPPSSSIHATAVAKFQPPPLSLPLPLPSTPVLIPSTAYSYVNVDVPLQFPYHFHASPILQQSAPSLAKLPVNDPTVNNVDAHLN</sequence>
<gene>
    <name evidence="1" type="ORF">L6164_010273</name>
</gene>
<evidence type="ECO:0000313" key="1">
    <source>
        <dbReference type="EMBL" id="KAI4349713.1"/>
    </source>
</evidence>